<name>A0A239N893_9ACTN</name>
<dbReference type="PANTHER" id="PTHR43399">
    <property type="entry name" value="SUBTILISIN-RELATED"/>
    <property type="match status" value="1"/>
</dbReference>
<feature type="signal peptide" evidence="8">
    <location>
        <begin position="1"/>
        <end position="20"/>
    </location>
</feature>
<dbReference type="PIRSF" id="PIRSF037852">
    <property type="entry name" value="Subtilisin_rel_SAV5721"/>
    <property type="match status" value="1"/>
</dbReference>
<dbReference type="InterPro" id="IPR015500">
    <property type="entry name" value="Peptidase_S8_subtilisin-rel"/>
</dbReference>
<evidence type="ECO:0000256" key="3">
    <source>
        <dbReference type="ARBA" id="ARBA00022801"/>
    </source>
</evidence>
<dbReference type="PROSITE" id="PS51892">
    <property type="entry name" value="SUBTILASE"/>
    <property type="match status" value="1"/>
</dbReference>
<evidence type="ECO:0000256" key="2">
    <source>
        <dbReference type="ARBA" id="ARBA00022670"/>
    </source>
</evidence>
<evidence type="ECO:0000313" key="11">
    <source>
        <dbReference type="Proteomes" id="UP000198280"/>
    </source>
</evidence>
<evidence type="ECO:0000259" key="9">
    <source>
        <dbReference type="Pfam" id="PF00082"/>
    </source>
</evidence>
<dbReference type="SUPFAM" id="SSF52743">
    <property type="entry name" value="Subtilisin-like"/>
    <property type="match status" value="1"/>
</dbReference>
<dbReference type="PROSITE" id="PS00136">
    <property type="entry name" value="SUBTILASE_ASP"/>
    <property type="match status" value="1"/>
</dbReference>
<feature type="active site" description="Charge relay system" evidence="5 6">
    <location>
        <position position="242"/>
    </location>
</feature>
<evidence type="ECO:0000256" key="7">
    <source>
        <dbReference type="RuleBase" id="RU003355"/>
    </source>
</evidence>
<evidence type="ECO:0000313" key="10">
    <source>
        <dbReference type="EMBL" id="SNT50428.1"/>
    </source>
</evidence>
<dbReference type="PRINTS" id="PR00723">
    <property type="entry name" value="SUBTILISIN"/>
</dbReference>
<dbReference type="GO" id="GO:0006508">
    <property type="term" value="P:proteolysis"/>
    <property type="evidence" value="ECO:0007669"/>
    <property type="project" value="UniProtKB-KW"/>
</dbReference>
<organism evidence="10 11">
    <name type="scientific">Actinacidiphila glaucinigra</name>
    <dbReference type="NCBI Taxonomy" id="235986"/>
    <lineage>
        <taxon>Bacteria</taxon>
        <taxon>Bacillati</taxon>
        <taxon>Actinomycetota</taxon>
        <taxon>Actinomycetes</taxon>
        <taxon>Kitasatosporales</taxon>
        <taxon>Streptomycetaceae</taxon>
        <taxon>Actinacidiphila</taxon>
    </lineage>
</organism>
<dbReference type="InterPro" id="IPR023827">
    <property type="entry name" value="Peptidase_S8_Asp-AS"/>
</dbReference>
<evidence type="ECO:0000256" key="1">
    <source>
        <dbReference type="ARBA" id="ARBA00011073"/>
    </source>
</evidence>
<sequence length="1230" mass="128608">MPVIAGASVLALTSPITAQAAAPAGTPAPPHSSAADRVPAGTHTVTLITGDVVTTSQVARGEGPSGGTVTVRGADGLPARTRILTSNDDLYVYPESVLPFLAQGTLDRKLFNITDLIADGYDDAHRDRLPLIVSYTQAGAARRASAVPEGATRVRNLDSIQGAALSADRSRADDFWKSVAGAATDDGARTQDAKPSFGAGISHIWLDAPIHADLADSTEQIGAPQVWQGGDTGQGVDVAVLDTGVDAGHADLADRIASRQSFVPYETTDDGAGHGTHVASIIAGTGAASDGKEKGVAPGARLRIGKVLDDSGSGQTSWALEGMEWAAVEQQAKIINMSLGTGEVSDGTDPMSLAVDNLSARTGALFVIAAGNTGTPGSIGAPGAADSALTVGAVDSTDSLAPFSSQGPRIDGALKPEITAPGVNILAANSQFTGNGQGAYQSMSGTSMATPHVAGAAALLAAAHPELTGGQLKDLLASSSRQTPAYDAFQAGSGRLDVAAAARAGVFATATAYMAQNKGGVLQRPVTYTNTTGTPVSLTLSVDAPHAPAGMFRLSSSRVVVPAHGTAAVTVTIDGSAGTTENHYSGQVLAEDAAGTVAAHTAVSVGTAVMHKLTLTFKDAEGNPTSGVVQLLTVSTGESFEFNVDASGTREFFLPENVYSALSFQEIQGVHGPHSRGLALLGDPDVFLDRDVTVSFDASKAQRIRMTTPQQSEATFQKLGYNRTLNGVRSGLAADSLYYDSLWAQPTTRKVTHGDFQLTARWRNEKPALAVSTGSTEFTGILRQEGITPLARGTYKLPVVFAGQGSSADYAHLDARGKAVVVRHNDEVGDMEQAANAVAAGAKLMLVVENGYGRPMRSYTALGQGPVALDVGLLGTEEGEELIRQVKGGAAKITVDSETASPYVYDLAHAWHNEIPSKMTVKGDAENLARIDVDFANPKQGAPGSEFRFEWFDGVDWTSGNIMPEPSNGKRTDWVSTTGVGWHQQAFVESVGFEQGARTAYRAGSRQSEEWFKPIQRPFLNDTFFNNLPPTRNGDQLYIDIPAWGSRDHVGWNQDPAGTQQQTLYQGTKQLGQGHFTTVVGEAPSARKLPYKLVVTGERDVPYTPYSSRTLTEWDFTSAKPTDGVTVVLPLVQLDYRIGTDAAGRAGRHDSLSVTAAHLSRASLAGKIGAVGLELSYDDGRTWRKAACGSDGRFRLDAPGKASFVSLRASAKDSAGNSVQQTVIRAFGLR</sequence>
<dbReference type="Gene3D" id="3.50.30.30">
    <property type="match status" value="1"/>
</dbReference>
<feature type="domain" description="Peptidase S8/S53" evidence="9">
    <location>
        <begin position="233"/>
        <end position="482"/>
    </location>
</feature>
<dbReference type="InterPro" id="IPR017296">
    <property type="entry name" value="Peptidase_S8A_SAM-P45"/>
</dbReference>
<keyword evidence="2 6" id="KW-0645">Protease</keyword>
<dbReference type="SUPFAM" id="SSF52025">
    <property type="entry name" value="PA domain"/>
    <property type="match status" value="1"/>
</dbReference>
<protein>
    <submittedName>
        <fullName evidence="10">PA domain-containing protein</fullName>
    </submittedName>
</protein>
<dbReference type="Proteomes" id="UP000198280">
    <property type="component" value="Unassembled WGS sequence"/>
</dbReference>
<evidence type="ECO:0000256" key="4">
    <source>
        <dbReference type="ARBA" id="ARBA00022825"/>
    </source>
</evidence>
<dbReference type="GO" id="GO:0004252">
    <property type="term" value="F:serine-type endopeptidase activity"/>
    <property type="evidence" value="ECO:0007669"/>
    <property type="project" value="UniProtKB-UniRule"/>
</dbReference>
<keyword evidence="8" id="KW-0732">Signal</keyword>
<keyword evidence="4 6" id="KW-0720">Serine protease</keyword>
<accession>A0A239N893</accession>
<dbReference type="InterPro" id="IPR051048">
    <property type="entry name" value="Peptidase_S8/S53_subtilisin"/>
</dbReference>
<dbReference type="InterPro" id="IPR036852">
    <property type="entry name" value="Peptidase_S8/S53_dom_sf"/>
</dbReference>
<evidence type="ECO:0000256" key="5">
    <source>
        <dbReference type="PIRSR" id="PIRSR615500-1"/>
    </source>
</evidence>
<dbReference type="PROSITE" id="PS00137">
    <property type="entry name" value="SUBTILASE_HIS"/>
    <property type="match status" value="1"/>
</dbReference>
<reference evidence="10 11" key="1">
    <citation type="submission" date="2017-06" db="EMBL/GenBank/DDBJ databases">
        <authorList>
            <person name="Kim H.J."/>
            <person name="Triplett B.A."/>
        </authorList>
    </citation>
    <scope>NUCLEOTIDE SEQUENCE [LARGE SCALE GENOMIC DNA]</scope>
    <source>
        <strain evidence="10 11">CGMCC 4.1858</strain>
    </source>
</reference>
<dbReference type="InterPro" id="IPR000209">
    <property type="entry name" value="Peptidase_S8/S53_dom"/>
</dbReference>
<gene>
    <name evidence="10" type="ORF">SAMN05216252_13211</name>
</gene>
<feature type="active site" description="Charge relay system" evidence="5 6">
    <location>
        <position position="447"/>
    </location>
</feature>
<dbReference type="Pfam" id="PF00082">
    <property type="entry name" value="Peptidase_S8"/>
    <property type="match status" value="1"/>
</dbReference>
<dbReference type="AlphaFoldDB" id="A0A239N893"/>
<dbReference type="PROSITE" id="PS00138">
    <property type="entry name" value="SUBTILASE_SER"/>
    <property type="match status" value="1"/>
</dbReference>
<keyword evidence="3 6" id="KW-0378">Hydrolase</keyword>
<dbReference type="EMBL" id="FZOF01000032">
    <property type="protein sequence ID" value="SNT50428.1"/>
    <property type="molecule type" value="Genomic_DNA"/>
</dbReference>
<evidence type="ECO:0000256" key="8">
    <source>
        <dbReference type="SAM" id="SignalP"/>
    </source>
</evidence>
<comment type="similarity">
    <text evidence="1 6 7">Belongs to the peptidase S8 family.</text>
</comment>
<dbReference type="InterPro" id="IPR022398">
    <property type="entry name" value="Peptidase_S8_His-AS"/>
</dbReference>
<dbReference type="InterPro" id="IPR023828">
    <property type="entry name" value="Peptidase_S8_Ser-AS"/>
</dbReference>
<dbReference type="PANTHER" id="PTHR43399:SF4">
    <property type="entry name" value="CELL WALL-ASSOCIATED PROTEASE"/>
    <property type="match status" value="1"/>
</dbReference>
<dbReference type="Gene3D" id="3.40.50.200">
    <property type="entry name" value="Peptidase S8/S53 domain"/>
    <property type="match status" value="1"/>
</dbReference>
<feature type="active site" description="Charge relay system" evidence="5 6">
    <location>
        <position position="274"/>
    </location>
</feature>
<keyword evidence="11" id="KW-1185">Reference proteome</keyword>
<feature type="chain" id="PRO_5012715097" evidence="8">
    <location>
        <begin position="21"/>
        <end position="1230"/>
    </location>
</feature>
<dbReference type="InterPro" id="IPR046450">
    <property type="entry name" value="PA_dom_sf"/>
</dbReference>
<proteinExistence type="inferred from homology"/>
<evidence type="ECO:0000256" key="6">
    <source>
        <dbReference type="PROSITE-ProRule" id="PRU01240"/>
    </source>
</evidence>